<dbReference type="Gene3D" id="3.30.230.30">
    <property type="entry name" value="Impact, N-terminal domain"/>
    <property type="match status" value="1"/>
</dbReference>
<evidence type="ECO:0000313" key="4">
    <source>
        <dbReference type="EMBL" id="RFA34403.1"/>
    </source>
</evidence>
<dbReference type="GO" id="GO:0017111">
    <property type="term" value="F:ribonucleoside triphosphate phosphatase activity"/>
    <property type="evidence" value="ECO:0007669"/>
    <property type="project" value="UniProtKB-ARBA"/>
</dbReference>
<feature type="domain" description="Impact N-terminal" evidence="2">
    <location>
        <begin position="16"/>
        <end position="122"/>
    </location>
</feature>
<dbReference type="OrthoDB" id="9813771at2"/>
<dbReference type="Pfam" id="PF01205">
    <property type="entry name" value="Impact_N"/>
    <property type="match status" value="1"/>
</dbReference>
<dbReference type="InterPro" id="IPR020568">
    <property type="entry name" value="Ribosomal_Su5_D2-typ_SF"/>
</dbReference>
<name>A0A3E0WQC9_9GAMM</name>
<keyword evidence="5" id="KW-1185">Reference proteome</keyword>
<dbReference type="GO" id="GO:0043168">
    <property type="term" value="F:anion binding"/>
    <property type="evidence" value="ECO:0007669"/>
    <property type="project" value="UniProtKB-ARBA"/>
</dbReference>
<comment type="caution">
    <text evidence="4">The sequence shown here is derived from an EMBL/GenBank/DDBJ whole genome shotgun (WGS) entry which is preliminary data.</text>
</comment>
<evidence type="ECO:0000256" key="1">
    <source>
        <dbReference type="ARBA" id="ARBA00007665"/>
    </source>
</evidence>
<dbReference type="InterPro" id="IPR036956">
    <property type="entry name" value="Impact_N_sf"/>
</dbReference>
<comment type="similarity">
    <text evidence="1">Belongs to the IMPACT family.</text>
</comment>
<dbReference type="InterPro" id="IPR001498">
    <property type="entry name" value="Impact_N"/>
</dbReference>
<dbReference type="GO" id="GO:0005737">
    <property type="term" value="C:cytoplasm"/>
    <property type="evidence" value="ECO:0007669"/>
    <property type="project" value="TreeGrafter"/>
</dbReference>
<dbReference type="SUPFAM" id="SSF54211">
    <property type="entry name" value="Ribosomal protein S5 domain 2-like"/>
    <property type="match status" value="1"/>
</dbReference>
<dbReference type="RefSeq" id="WP_116302999.1">
    <property type="nucleotide sequence ID" value="NZ_NFZV01000016.1"/>
</dbReference>
<dbReference type="NCBIfam" id="TIGR00257">
    <property type="entry name" value="IMPACT_YIGZ"/>
    <property type="match status" value="1"/>
</dbReference>
<dbReference type="InterPro" id="IPR020569">
    <property type="entry name" value="UPF0029_Impact_CS"/>
</dbReference>
<dbReference type="PANTHER" id="PTHR16301">
    <property type="entry name" value="IMPACT-RELATED"/>
    <property type="match status" value="1"/>
</dbReference>
<protein>
    <submittedName>
        <fullName evidence="4">YigZ family protein</fullName>
    </submittedName>
</protein>
<gene>
    <name evidence="4" type="ORF">CAL65_15300</name>
</gene>
<feature type="domain" description="UPF0029" evidence="3">
    <location>
        <begin position="138"/>
        <end position="184"/>
    </location>
</feature>
<dbReference type="GO" id="GO:0006446">
    <property type="term" value="P:regulation of translational initiation"/>
    <property type="evidence" value="ECO:0007669"/>
    <property type="project" value="TreeGrafter"/>
</dbReference>
<accession>A0A3E0WQC9</accession>
<dbReference type="InterPro" id="IPR015269">
    <property type="entry name" value="UPF0029_Impact_C"/>
</dbReference>
<evidence type="ECO:0000259" key="3">
    <source>
        <dbReference type="Pfam" id="PF09186"/>
    </source>
</evidence>
<dbReference type="PROSITE" id="PS00910">
    <property type="entry name" value="UPF0029"/>
    <property type="match status" value="1"/>
</dbReference>
<dbReference type="Proteomes" id="UP000256763">
    <property type="component" value="Unassembled WGS sequence"/>
</dbReference>
<evidence type="ECO:0000313" key="5">
    <source>
        <dbReference type="Proteomes" id="UP000256763"/>
    </source>
</evidence>
<dbReference type="InterPro" id="IPR015796">
    <property type="entry name" value="Impact_YigZ-like"/>
</dbReference>
<evidence type="ECO:0000259" key="2">
    <source>
        <dbReference type="Pfam" id="PF01205"/>
    </source>
</evidence>
<dbReference type="EMBL" id="NFZW01000016">
    <property type="protein sequence ID" value="RFA34403.1"/>
    <property type="molecule type" value="Genomic_DNA"/>
</dbReference>
<dbReference type="Pfam" id="PF09186">
    <property type="entry name" value="DUF1949"/>
    <property type="match status" value="1"/>
</dbReference>
<dbReference type="GO" id="GO:0032561">
    <property type="term" value="F:guanyl ribonucleotide binding"/>
    <property type="evidence" value="ECO:0007669"/>
    <property type="project" value="UniProtKB-ARBA"/>
</dbReference>
<reference evidence="5" key="1">
    <citation type="submission" date="2017-05" db="EMBL/GenBank/DDBJ databases">
        <authorList>
            <person name="Sharma S."/>
            <person name="Sidhu C."/>
            <person name="Pinnaka A.K."/>
        </authorList>
    </citation>
    <scope>NUCLEOTIDE SEQUENCE [LARGE SCALE GENOMIC DNA]</scope>
    <source>
        <strain evidence="5">AK93</strain>
    </source>
</reference>
<dbReference type="SUPFAM" id="SSF54980">
    <property type="entry name" value="EF-G C-terminal domain-like"/>
    <property type="match status" value="1"/>
</dbReference>
<dbReference type="InterPro" id="IPR035647">
    <property type="entry name" value="EFG_III/V"/>
</dbReference>
<dbReference type="AlphaFoldDB" id="A0A3E0WQC9"/>
<proteinExistence type="inferred from homology"/>
<dbReference type="InterPro" id="IPR023582">
    <property type="entry name" value="Impact"/>
</dbReference>
<organism evidence="4 5">
    <name type="scientific">Alkalilimnicola ehrlichii</name>
    <dbReference type="NCBI Taxonomy" id="351052"/>
    <lineage>
        <taxon>Bacteria</taxon>
        <taxon>Pseudomonadati</taxon>
        <taxon>Pseudomonadota</taxon>
        <taxon>Gammaproteobacteria</taxon>
        <taxon>Chromatiales</taxon>
        <taxon>Ectothiorhodospiraceae</taxon>
        <taxon>Alkalilimnicola</taxon>
    </lineage>
</organism>
<sequence length="209" mass="22397">MSLVPAHNLEREIEIKKSRFIARAVPVADREQAMAAVAQARRDHPTARHHCWAYLLGKPESASAAMSDDGEPSGTAGKPILNVIQHKRIGDVIVVVIRYFGGIKLGAGGLVRAYAGATEAVLADLPLVEHQPRISMQLALDFAQEQAVRHWASAHEASVGAVDYGQRVGLWLTLPETAASELTAFAKRTASRSSPADKGLLPGGPLHYS</sequence>
<dbReference type="PANTHER" id="PTHR16301:SF20">
    <property type="entry name" value="IMPACT FAMILY MEMBER YIGZ"/>
    <property type="match status" value="1"/>
</dbReference>